<evidence type="ECO:0000313" key="3">
    <source>
        <dbReference type="EMBL" id="EFN58442.1"/>
    </source>
</evidence>
<sequence length="130" mass="14792">LNSRIPLVRTSSELAVRRLGSGRSLSTPFRSRHAAVRPRREARVDHRQPRVSECRPLGPALRANPFPEVLTDPFCRLPLSTLFYRLEAVHLGDLMRLWVRPGKIGNAPPDFQGPSLARRTPRKVRCFTSF</sequence>
<dbReference type="OrthoDB" id="1712206at2759"/>
<evidence type="ECO:0000256" key="1">
    <source>
        <dbReference type="SAM" id="MobiDB-lite"/>
    </source>
</evidence>
<feature type="non-terminal residue" evidence="3">
    <location>
        <position position="1"/>
    </location>
</feature>
<dbReference type="AlphaFoldDB" id="E1Z6Z6"/>
<dbReference type="PANTHER" id="PTHR34141:SF1">
    <property type="match status" value="1"/>
</dbReference>
<accession>E1Z6Z6</accession>
<evidence type="ECO:0000313" key="2">
    <source>
        <dbReference type="EMBL" id="EFN50647.1"/>
    </source>
</evidence>
<organism evidence="4">
    <name type="scientific">Chlorella variabilis</name>
    <name type="common">Green alga</name>
    <dbReference type="NCBI Taxonomy" id="554065"/>
    <lineage>
        <taxon>Eukaryota</taxon>
        <taxon>Viridiplantae</taxon>
        <taxon>Chlorophyta</taxon>
        <taxon>core chlorophytes</taxon>
        <taxon>Trebouxiophyceae</taxon>
        <taxon>Chlorellales</taxon>
        <taxon>Chlorellaceae</taxon>
        <taxon>Chlorella clade</taxon>
        <taxon>Chlorella</taxon>
    </lineage>
</organism>
<evidence type="ECO:0000313" key="4">
    <source>
        <dbReference type="Proteomes" id="UP000008141"/>
    </source>
</evidence>
<reference evidence="3 4" key="1">
    <citation type="journal article" date="2010" name="Plant Cell">
        <title>The Chlorella variabilis NC64A genome reveals adaptation to photosymbiosis, coevolution with viruses, and cryptic sex.</title>
        <authorList>
            <person name="Blanc G."/>
            <person name="Duncan G."/>
            <person name="Agarkova I."/>
            <person name="Borodovsky M."/>
            <person name="Gurnon J."/>
            <person name="Kuo A."/>
            <person name="Lindquist E."/>
            <person name="Lucas S."/>
            <person name="Pangilinan J."/>
            <person name="Polle J."/>
            <person name="Salamov A."/>
            <person name="Terry A."/>
            <person name="Yamada T."/>
            <person name="Dunigan D.D."/>
            <person name="Grigoriev I.V."/>
            <person name="Claverie J.M."/>
            <person name="Van Etten J.L."/>
        </authorList>
    </citation>
    <scope>NUCLEOTIDE SEQUENCE [LARGE SCALE GENOMIC DNA]</scope>
    <source>
        <strain evidence="3 4">NC64A</strain>
    </source>
</reference>
<dbReference type="RefSeq" id="XP_005850544.1">
    <property type="nucleotide sequence ID" value="XM_005850482.1"/>
</dbReference>
<dbReference type="Proteomes" id="UP000008141">
    <property type="component" value="Unassembled WGS sequence"/>
</dbReference>
<dbReference type="EMBL" id="GL433898">
    <property type="protein sequence ID" value="EFN50647.1"/>
    <property type="molecule type" value="Genomic_DNA"/>
</dbReference>
<name>E1Z6Z6_CHLVA</name>
<keyword evidence="4" id="KW-1185">Reference proteome</keyword>
<dbReference type="KEGG" id="cvr:CHLNCDRAFT_20144"/>
<dbReference type="EMBL" id="GL433837">
    <property type="protein sequence ID" value="EFN58442.1"/>
    <property type="molecule type" value="Genomic_DNA"/>
</dbReference>
<dbReference type="RefSeq" id="XP_005842765.1">
    <property type="nucleotide sequence ID" value="XM_005842706.1"/>
</dbReference>
<gene>
    <name evidence="3" type="ORF">CHLNCDRAFT_20144</name>
    <name evidence="2" type="ORF">CHLNCDRAFT_28884</name>
</gene>
<proteinExistence type="predicted"/>
<dbReference type="PANTHER" id="PTHR34141">
    <property type="match status" value="1"/>
</dbReference>
<dbReference type="InParanoid" id="E1Z6Z6"/>
<feature type="region of interest" description="Disordered" evidence="1">
    <location>
        <begin position="24"/>
        <end position="50"/>
    </location>
</feature>
<dbReference type="GeneID" id="17358357"/>
<dbReference type="eggNOG" id="ENOG502R8XE">
    <property type="taxonomic scope" value="Eukaryota"/>
</dbReference>
<feature type="compositionally biased region" description="Basic and acidic residues" evidence="1">
    <location>
        <begin position="38"/>
        <end position="50"/>
    </location>
</feature>
<dbReference type="KEGG" id="cvr:CHLNCDRAFT_28884"/>
<protein>
    <submittedName>
        <fullName evidence="3">Uncharacterized protein</fullName>
    </submittedName>
</protein>
<dbReference type="GeneID" id="17350083"/>